<dbReference type="Pfam" id="PF05821">
    <property type="entry name" value="NDUF_B8"/>
    <property type="match status" value="1"/>
</dbReference>
<keyword evidence="1" id="KW-1133">Transmembrane helix</keyword>
<accession>A0A1J1HXT8</accession>
<dbReference type="STRING" id="568069.A0A1J1HXT8"/>
<name>A0A1J1HXT8_9DIPT</name>
<evidence type="ECO:0000256" key="1">
    <source>
        <dbReference type="SAM" id="Phobius"/>
    </source>
</evidence>
<dbReference type="Proteomes" id="UP000183832">
    <property type="component" value="Unassembled WGS sequence"/>
</dbReference>
<evidence type="ECO:0000313" key="2">
    <source>
        <dbReference type="EMBL" id="CRK92829.1"/>
    </source>
</evidence>
<dbReference type="PANTHER" id="PTHR12840">
    <property type="entry name" value="NADH-UBIQUINONE OXIDOREDUCTASE ASHI SUBUNIT"/>
    <property type="match status" value="1"/>
</dbReference>
<organism evidence="2 3">
    <name type="scientific">Clunio marinus</name>
    <dbReference type="NCBI Taxonomy" id="568069"/>
    <lineage>
        <taxon>Eukaryota</taxon>
        <taxon>Metazoa</taxon>
        <taxon>Ecdysozoa</taxon>
        <taxon>Arthropoda</taxon>
        <taxon>Hexapoda</taxon>
        <taxon>Insecta</taxon>
        <taxon>Pterygota</taxon>
        <taxon>Neoptera</taxon>
        <taxon>Endopterygota</taxon>
        <taxon>Diptera</taxon>
        <taxon>Nematocera</taxon>
        <taxon>Chironomoidea</taxon>
        <taxon>Chironomidae</taxon>
        <taxon>Clunio</taxon>
    </lineage>
</organism>
<proteinExistence type="predicted"/>
<sequence>MAALVKFSRVASKLTNKSCLVPAVSYGSHWNKDNKPGPYPQTQKEREAAAKKYGIPVEEYEPYPDDGMGFGDYPKLPNESVDTRSAHYPYDFPEFKRNFGEPLHVDHDLYSEDRYSTARTRFTPTTMMLTTLSVVGAIALAYWWLNDKKAFRPVLPKQYPGDGKVHYTFELK</sequence>
<dbReference type="GO" id="GO:0005739">
    <property type="term" value="C:mitochondrion"/>
    <property type="evidence" value="ECO:0007669"/>
    <property type="project" value="InterPro"/>
</dbReference>
<keyword evidence="1" id="KW-0472">Membrane</keyword>
<keyword evidence="1" id="KW-0812">Transmembrane</keyword>
<reference evidence="2 3" key="1">
    <citation type="submission" date="2015-04" db="EMBL/GenBank/DDBJ databases">
        <authorList>
            <person name="Syromyatnikov M.Y."/>
            <person name="Popov V.N."/>
        </authorList>
    </citation>
    <scope>NUCLEOTIDE SEQUENCE [LARGE SCALE GENOMIC DNA]</scope>
</reference>
<feature type="transmembrane region" description="Helical" evidence="1">
    <location>
        <begin position="126"/>
        <end position="145"/>
    </location>
</feature>
<gene>
    <name evidence="2" type="ORF">CLUMA_CG006223</name>
</gene>
<dbReference type="InterPro" id="IPR008699">
    <property type="entry name" value="NDUFB8"/>
</dbReference>
<evidence type="ECO:0000313" key="3">
    <source>
        <dbReference type="Proteomes" id="UP000183832"/>
    </source>
</evidence>
<dbReference type="EMBL" id="CVRI01000035">
    <property type="protein sequence ID" value="CRK92829.1"/>
    <property type="molecule type" value="Genomic_DNA"/>
</dbReference>
<protein>
    <submittedName>
        <fullName evidence="2">CLUMA_CG006223, isoform A</fullName>
    </submittedName>
</protein>
<keyword evidence="3" id="KW-1185">Reference proteome</keyword>
<dbReference type="OrthoDB" id="2014058at2759"/>
<dbReference type="AlphaFoldDB" id="A0A1J1HXT8"/>
<dbReference type="PANTHER" id="PTHR12840:SF1">
    <property type="entry name" value="NADH DEHYDROGENASE [UBIQUINONE] 1 BETA SUBCOMPLEX SUBUNIT 8, MITOCHONDRIAL"/>
    <property type="match status" value="1"/>
</dbReference>